<feature type="compositionally biased region" description="Acidic residues" evidence="10">
    <location>
        <begin position="140"/>
        <end position="150"/>
    </location>
</feature>
<dbReference type="GO" id="GO:0006396">
    <property type="term" value="P:RNA processing"/>
    <property type="evidence" value="ECO:0007669"/>
    <property type="project" value="InterPro"/>
</dbReference>
<evidence type="ECO:0000256" key="1">
    <source>
        <dbReference type="ARBA" id="ARBA00022603"/>
    </source>
</evidence>
<keyword evidence="6 7" id="KW-0862">Zinc</keyword>
<dbReference type="PROSITE" id="PS01230">
    <property type="entry name" value="TRMA_1"/>
    <property type="match status" value="1"/>
</dbReference>
<dbReference type="InterPro" id="IPR035979">
    <property type="entry name" value="RBD_domain_sf"/>
</dbReference>
<keyword evidence="3 8" id="KW-0949">S-adenosyl-L-methionine</keyword>
<dbReference type="GO" id="GO:0003723">
    <property type="term" value="F:RNA binding"/>
    <property type="evidence" value="ECO:0007669"/>
    <property type="project" value="InterPro"/>
</dbReference>
<evidence type="ECO:0000256" key="6">
    <source>
        <dbReference type="ARBA" id="ARBA00022833"/>
    </source>
</evidence>
<keyword evidence="2 8" id="KW-0808">Transferase</keyword>
<keyword evidence="1 8" id="KW-0489">Methyltransferase</keyword>
<dbReference type="InterPro" id="IPR025714">
    <property type="entry name" value="Methyltranfer_dom"/>
</dbReference>
<feature type="binding site" evidence="8">
    <location>
        <position position="633"/>
    </location>
    <ligand>
        <name>S-adenosyl-L-methionine</name>
        <dbReference type="ChEBI" id="CHEBI:59789"/>
    </ligand>
</feature>
<name>A0A2N9HWI4_FAGSY</name>
<dbReference type="PROSITE" id="PS51687">
    <property type="entry name" value="SAM_MT_RNA_M5U"/>
    <property type="match status" value="1"/>
</dbReference>
<dbReference type="PANTHER" id="PTHR45904:SF2">
    <property type="entry name" value="TRNA (URACIL-5-)-METHYLTRANSFERASE HOMOLOG A"/>
    <property type="match status" value="1"/>
</dbReference>
<evidence type="ECO:0000256" key="3">
    <source>
        <dbReference type="ARBA" id="ARBA00022691"/>
    </source>
</evidence>
<keyword evidence="5 7" id="KW-0863">Zinc-finger</keyword>
<feature type="compositionally biased region" description="Polar residues" evidence="10">
    <location>
        <begin position="738"/>
        <end position="747"/>
    </location>
</feature>
<comment type="caution">
    <text evidence="8">Lacks conserved residue(s) required for the propagation of feature annotation.</text>
</comment>
<dbReference type="InterPro" id="IPR036855">
    <property type="entry name" value="Znf_CCCH_sf"/>
</dbReference>
<dbReference type="Gene3D" id="3.30.70.330">
    <property type="match status" value="1"/>
</dbReference>
<evidence type="ECO:0000313" key="12">
    <source>
        <dbReference type="EMBL" id="SPD16130.1"/>
    </source>
</evidence>
<evidence type="ECO:0000256" key="8">
    <source>
        <dbReference type="PROSITE-ProRule" id="PRU01024"/>
    </source>
</evidence>
<feature type="compositionally biased region" description="Polar residues" evidence="10">
    <location>
        <begin position="682"/>
        <end position="692"/>
    </location>
</feature>
<feature type="region of interest" description="Disordered" evidence="10">
    <location>
        <begin position="248"/>
        <end position="292"/>
    </location>
</feature>
<proteinExistence type="inferred from homology"/>
<dbReference type="PROSITE" id="PS50103">
    <property type="entry name" value="ZF_C3H1"/>
    <property type="match status" value="1"/>
</dbReference>
<feature type="compositionally biased region" description="Polar residues" evidence="10">
    <location>
        <begin position="1"/>
        <end position="15"/>
    </location>
</feature>
<evidence type="ECO:0000256" key="9">
    <source>
        <dbReference type="PROSITE-ProRule" id="PRU10015"/>
    </source>
</evidence>
<evidence type="ECO:0000256" key="5">
    <source>
        <dbReference type="ARBA" id="ARBA00022771"/>
    </source>
</evidence>
<evidence type="ECO:0000256" key="7">
    <source>
        <dbReference type="PROSITE-ProRule" id="PRU00723"/>
    </source>
</evidence>
<feature type="active site" evidence="9">
    <location>
        <position position="790"/>
    </location>
</feature>
<evidence type="ECO:0000256" key="4">
    <source>
        <dbReference type="ARBA" id="ARBA00022723"/>
    </source>
</evidence>
<feature type="compositionally biased region" description="Basic and acidic residues" evidence="10">
    <location>
        <begin position="102"/>
        <end position="130"/>
    </location>
</feature>
<feature type="zinc finger region" description="C3H1-type" evidence="7">
    <location>
        <begin position="69"/>
        <end position="98"/>
    </location>
</feature>
<dbReference type="Pfam" id="PF13847">
    <property type="entry name" value="Methyltransf_31"/>
    <property type="match status" value="1"/>
</dbReference>
<dbReference type="Pfam" id="PF00076">
    <property type="entry name" value="RRM_1"/>
    <property type="match status" value="1"/>
</dbReference>
<dbReference type="Gene3D" id="3.40.50.150">
    <property type="entry name" value="Vaccinia Virus protein VP39"/>
    <property type="match status" value="1"/>
</dbReference>
<dbReference type="GO" id="GO:0008270">
    <property type="term" value="F:zinc ion binding"/>
    <property type="evidence" value="ECO:0007669"/>
    <property type="project" value="UniProtKB-KW"/>
</dbReference>
<feature type="region of interest" description="Disordered" evidence="10">
    <location>
        <begin position="1"/>
        <end position="70"/>
    </location>
</feature>
<reference evidence="12" key="1">
    <citation type="submission" date="2018-02" db="EMBL/GenBank/DDBJ databases">
        <authorList>
            <person name="Cohen D.B."/>
            <person name="Kent A.D."/>
        </authorList>
    </citation>
    <scope>NUCLEOTIDE SEQUENCE</scope>
</reference>
<gene>
    <name evidence="12" type="ORF">FSB_LOCUS44012</name>
</gene>
<organism evidence="12">
    <name type="scientific">Fagus sylvatica</name>
    <name type="common">Beechnut</name>
    <dbReference type="NCBI Taxonomy" id="28930"/>
    <lineage>
        <taxon>Eukaryota</taxon>
        <taxon>Viridiplantae</taxon>
        <taxon>Streptophyta</taxon>
        <taxon>Embryophyta</taxon>
        <taxon>Tracheophyta</taxon>
        <taxon>Spermatophyta</taxon>
        <taxon>Magnoliopsida</taxon>
        <taxon>eudicotyledons</taxon>
        <taxon>Gunneridae</taxon>
        <taxon>Pentapetalae</taxon>
        <taxon>rosids</taxon>
        <taxon>fabids</taxon>
        <taxon>Fagales</taxon>
        <taxon>Fagaceae</taxon>
        <taxon>Fagus</taxon>
    </lineage>
</organism>
<dbReference type="InterPro" id="IPR045850">
    <property type="entry name" value="TRM2_met"/>
</dbReference>
<evidence type="ECO:0000259" key="11">
    <source>
        <dbReference type="PROSITE" id="PS50103"/>
    </source>
</evidence>
<feature type="compositionally biased region" description="Polar residues" evidence="10">
    <location>
        <begin position="715"/>
        <end position="730"/>
    </location>
</feature>
<protein>
    <recommendedName>
        <fullName evidence="11">C3H1-type domain-containing protein</fullName>
    </recommendedName>
</protein>
<dbReference type="Gene3D" id="4.10.1000.10">
    <property type="entry name" value="Zinc finger, CCCH-type"/>
    <property type="match status" value="1"/>
</dbReference>
<feature type="active site" description="Nucleophile" evidence="8">
    <location>
        <position position="790"/>
    </location>
</feature>
<feature type="binding site" evidence="8">
    <location>
        <position position="583"/>
    </location>
    <ligand>
        <name>S-adenosyl-L-methionine</name>
        <dbReference type="ChEBI" id="CHEBI:59789"/>
    </ligand>
</feature>
<dbReference type="InterPro" id="IPR000571">
    <property type="entry name" value="Znf_CCCH"/>
</dbReference>
<feature type="binding site" evidence="8">
    <location>
        <position position="762"/>
    </location>
    <ligand>
        <name>S-adenosyl-L-methionine</name>
        <dbReference type="ChEBI" id="CHEBI:59789"/>
    </ligand>
</feature>
<dbReference type="InterPro" id="IPR030390">
    <property type="entry name" value="MeTrfase_TrmA_AS"/>
</dbReference>
<sequence length="867" mass="94785">MAVSPNNEASLTETLNPPPSTPPQMDGHESTTVIEVQKQTDQEPSNPQPALPDDAVSGEKRKREEPPPLWKTSLCSYFRRDSGSCSHGAECRYAHGEEELRMRPDNTWDPTSERAKKVMRSEKSEKREAPEADTMITDVLVDDDDDEGDGGDNNGGGCLDPGLSKCLVHLPRNWNSERLTNFLREQASKVHFKSVKKRKGMTVGFVSFENAEQLKTAQEELRDKSIGNKTLKVADVIPRSFEKKIRSTAALPQTGEPALDGENAGVSISSNGVEDGDTNNDEKDGSTVDGSVSRARSLRDVVTPLAHMPYGDQLEHKKNSLMQSLKRLTRNARKACPQGVSLPEWILKSREIGGLPCELEGILESPLVNGYRNKCEFSVGYSLKGKKTVGFMLGNFREGVTAVEEPVECPNVSKISCKYASIFQEFLQQSELPIWNRFKNIGFWRQLTVREGRTPGKVVDVENSDACISEVMLAVQPCMSEAPQDCLLCGRIDDAVITGEFERLAQEFAAGATANSPSLPLTALVVQDHQGISNAAPADAPLRQLPIPKAGCPEPETHDVAEARIHDCIGNLRFCISPTAFFQVNTLAAEKLYSLAGDWAGLGPDTLLFDVCCGTGTIGLTLAHRVGMVIGIEMNASAVSDAYRNAEINGIKNCKFVCAKAEDVMGSLLKEYLDVPQKPDEISNTSESSVKEITTAGEKDSSIDNVLDPEENSSHDLLNNKNASGCSENGGQEAGSPLQRNCTSESGSTSVQQFKNVVAIVDPPRVGLHPVVIKALRTHPRLQRLVYISCNPESLVANAIEFCTPSPQNIEKGNQNNRGWRNMSSNSLARRRAKSMPLSEPFRPVKAMAVDLFPHTVHCEMVMLLER</sequence>
<evidence type="ECO:0000256" key="10">
    <source>
        <dbReference type="SAM" id="MobiDB-lite"/>
    </source>
</evidence>
<dbReference type="Pfam" id="PF00642">
    <property type="entry name" value="zf-CCCH"/>
    <property type="match status" value="1"/>
</dbReference>
<feature type="domain" description="C3H1-type" evidence="11">
    <location>
        <begin position="69"/>
        <end position="98"/>
    </location>
</feature>
<feature type="compositionally biased region" description="Basic and acidic residues" evidence="10">
    <location>
        <begin position="57"/>
        <end position="66"/>
    </location>
</feature>
<dbReference type="SMART" id="SM00356">
    <property type="entry name" value="ZnF_C3H1"/>
    <property type="match status" value="1"/>
</dbReference>
<dbReference type="InterPro" id="IPR029063">
    <property type="entry name" value="SAM-dependent_MTases_sf"/>
</dbReference>
<dbReference type="InterPro" id="IPR012677">
    <property type="entry name" value="Nucleotide-bd_a/b_plait_sf"/>
</dbReference>
<dbReference type="SUPFAM" id="SSF90229">
    <property type="entry name" value="CCCH zinc finger"/>
    <property type="match status" value="1"/>
</dbReference>
<dbReference type="InterPro" id="IPR010280">
    <property type="entry name" value="U5_MeTrfase_fam"/>
</dbReference>
<feature type="compositionally biased region" description="Polar residues" evidence="10">
    <location>
        <begin position="30"/>
        <end position="45"/>
    </location>
</feature>
<dbReference type="GO" id="GO:0032259">
    <property type="term" value="P:methylation"/>
    <property type="evidence" value="ECO:0007669"/>
    <property type="project" value="UniProtKB-KW"/>
</dbReference>
<feature type="region of interest" description="Disordered" evidence="10">
    <location>
        <begin position="102"/>
        <end position="158"/>
    </location>
</feature>
<dbReference type="GO" id="GO:0008173">
    <property type="term" value="F:RNA methyltransferase activity"/>
    <property type="evidence" value="ECO:0007669"/>
    <property type="project" value="InterPro"/>
</dbReference>
<dbReference type="EMBL" id="OIVN01004223">
    <property type="protein sequence ID" value="SPD16130.1"/>
    <property type="molecule type" value="Genomic_DNA"/>
</dbReference>
<comment type="similarity">
    <text evidence="8">Belongs to the class I-like SAM-binding methyltransferase superfamily. RNA M5U methyltransferase family.</text>
</comment>
<dbReference type="SUPFAM" id="SSF54928">
    <property type="entry name" value="RNA-binding domain, RBD"/>
    <property type="match status" value="1"/>
</dbReference>
<feature type="region of interest" description="Disordered" evidence="10">
    <location>
        <begin position="678"/>
        <end position="747"/>
    </location>
</feature>
<dbReference type="AlphaFoldDB" id="A0A2N9HWI4"/>
<evidence type="ECO:0000256" key="2">
    <source>
        <dbReference type="ARBA" id="ARBA00022679"/>
    </source>
</evidence>
<accession>A0A2N9HWI4</accession>
<keyword evidence="4 7" id="KW-0479">Metal-binding</keyword>
<dbReference type="PANTHER" id="PTHR45904">
    <property type="entry name" value="TRNA (URACIL-5-)-METHYLTRANSFERASE"/>
    <property type="match status" value="1"/>
</dbReference>
<dbReference type="InterPro" id="IPR000504">
    <property type="entry name" value="RRM_dom"/>
</dbReference>
<dbReference type="CDD" id="cd02440">
    <property type="entry name" value="AdoMet_MTases"/>
    <property type="match status" value="1"/>
</dbReference>
<dbReference type="Pfam" id="PF05958">
    <property type="entry name" value="tRNA_U5-meth_tr"/>
    <property type="match status" value="1"/>
</dbReference>
<dbReference type="SUPFAM" id="SSF53335">
    <property type="entry name" value="S-adenosyl-L-methionine-dependent methyltransferases"/>
    <property type="match status" value="1"/>
</dbReference>